<accession>D3PA55</accession>
<protein>
    <recommendedName>
        <fullName evidence="1">Flagellar protein FlgJ N-terminal domain-containing protein</fullName>
    </recommendedName>
</protein>
<dbReference type="HOGENOM" id="CLU_155700_0_4_0"/>
<feature type="domain" description="Flagellar protein FlgJ N-terminal" evidence="1">
    <location>
        <begin position="34"/>
        <end position="82"/>
    </location>
</feature>
<proteinExistence type="predicted"/>
<name>D3PA55_DEFDS</name>
<evidence type="ECO:0000313" key="2">
    <source>
        <dbReference type="EMBL" id="BAI81595.1"/>
    </source>
</evidence>
<dbReference type="EMBL" id="AP011529">
    <property type="protein sequence ID" value="BAI81595.1"/>
    <property type="molecule type" value="Genomic_DNA"/>
</dbReference>
<reference evidence="2 3" key="1">
    <citation type="journal article" date="2010" name="DNA Res.">
        <title>Bacterial lifestyle in a deep-sea hydrothermal vent chimney revealed by the genome sequence of the thermophilic bacterium Deferribacter desulfuricans SSM1.</title>
        <authorList>
            <person name="Takaki Y."/>
            <person name="Shimamura S."/>
            <person name="Nakagawa S."/>
            <person name="Fukuhara Y."/>
            <person name="Horikawa H."/>
            <person name="Ankai A."/>
            <person name="Harada T."/>
            <person name="Hosoyama A."/>
            <person name="Oguchi A."/>
            <person name="Fukui S."/>
            <person name="Fujita N."/>
            <person name="Takami H."/>
            <person name="Takai K."/>
        </authorList>
    </citation>
    <scope>NUCLEOTIDE SEQUENCE [LARGE SCALE GENOMIC DNA]</scope>
    <source>
        <strain evidence="3">DSM 14783 / JCM 11476 / NBRC 101012 / SSM1</strain>
    </source>
</reference>
<dbReference type="AlphaFoldDB" id="D3PA55"/>
<sequence length="112" mass="12817">MNVSKVDSIAQKNMQLEKLKKACADFEALLYHEMFKSSKTNFGDGLLKKTLADDVYKDMFYMEVSKIAAERSENGVKDLLYNFLSKSIVGNDYSKYGKKLSENTFNYKDILA</sequence>
<evidence type="ECO:0000259" key="1">
    <source>
        <dbReference type="Pfam" id="PF10135"/>
    </source>
</evidence>
<keyword evidence="3" id="KW-1185">Reference proteome</keyword>
<dbReference type="STRING" id="639282.DEFDS_2148"/>
<dbReference type="KEGG" id="ddf:DEFDS_2148"/>
<dbReference type="RefSeq" id="WP_013008840.1">
    <property type="nucleotide sequence ID" value="NC_013939.1"/>
</dbReference>
<dbReference type="InterPro" id="IPR019301">
    <property type="entry name" value="Flagellar_prot_FlgJ_N"/>
</dbReference>
<dbReference type="Proteomes" id="UP000001520">
    <property type="component" value="Chromosome"/>
</dbReference>
<dbReference type="OrthoDB" id="9796740at2"/>
<gene>
    <name evidence="2" type="ordered locus">DEFDS_2148</name>
</gene>
<dbReference type="Pfam" id="PF10135">
    <property type="entry name" value="Rod-binding"/>
    <property type="match status" value="1"/>
</dbReference>
<organism evidence="2 3">
    <name type="scientific">Deferribacter desulfuricans (strain DSM 14783 / JCM 11476 / NBRC 101012 / SSM1)</name>
    <dbReference type="NCBI Taxonomy" id="639282"/>
    <lineage>
        <taxon>Bacteria</taxon>
        <taxon>Pseudomonadati</taxon>
        <taxon>Deferribacterota</taxon>
        <taxon>Deferribacteres</taxon>
        <taxon>Deferribacterales</taxon>
        <taxon>Deferribacteraceae</taxon>
        <taxon>Deferribacter</taxon>
    </lineage>
</organism>
<evidence type="ECO:0000313" key="3">
    <source>
        <dbReference type="Proteomes" id="UP000001520"/>
    </source>
</evidence>